<comment type="caution">
    <text evidence="1">The sequence shown here is derived from an EMBL/GenBank/DDBJ whole genome shotgun (WGS) entry which is preliminary data.</text>
</comment>
<proteinExistence type="predicted"/>
<name>T0KHD0_9SPHN</name>
<dbReference type="PATRIC" id="fig|1346791.3.peg.1627"/>
<organism evidence="1 2">
    <name type="scientific">Sphingobium ummariense RL-3</name>
    <dbReference type="NCBI Taxonomy" id="1346791"/>
    <lineage>
        <taxon>Bacteria</taxon>
        <taxon>Pseudomonadati</taxon>
        <taxon>Pseudomonadota</taxon>
        <taxon>Alphaproteobacteria</taxon>
        <taxon>Sphingomonadales</taxon>
        <taxon>Sphingomonadaceae</taxon>
        <taxon>Sphingobium</taxon>
    </lineage>
</organism>
<reference evidence="1 2" key="1">
    <citation type="journal article" date="2013" name="Genome Announc.">
        <title>Draft Genome Sequence of Sphingobium ummariense Strain RL-3, a Hexachlorocyclohexane-Degrading Bacterium.</title>
        <authorList>
            <person name="Kohli P."/>
            <person name="Dua A."/>
            <person name="Sangwan N."/>
            <person name="Oldach P."/>
            <person name="Khurana J.P."/>
            <person name="Lal R."/>
        </authorList>
    </citation>
    <scope>NUCLEOTIDE SEQUENCE [LARGE SCALE GENOMIC DNA]</scope>
    <source>
        <strain evidence="1 2">RL-3</strain>
    </source>
</reference>
<evidence type="ECO:0000313" key="2">
    <source>
        <dbReference type="Proteomes" id="UP000015523"/>
    </source>
</evidence>
<sequence length="69" mass="7993">MQTKSDQNAYRQSVLSYVNLNQFAYPFAVTLTLKQGISGSGGYEGRYQKIDMYEARRNFGLFMNLLNRQ</sequence>
<evidence type="ECO:0000313" key="1">
    <source>
        <dbReference type="EMBL" id="EQB32643.1"/>
    </source>
</evidence>
<accession>T0KHD0</accession>
<dbReference type="OrthoDB" id="7595563at2"/>
<keyword evidence="2" id="KW-1185">Reference proteome</keyword>
<dbReference type="Proteomes" id="UP000015523">
    <property type="component" value="Unassembled WGS sequence"/>
</dbReference>
<dbReference type="RefSeq" id="WP_021317571.1">
    <property type="nucleotide sequence ID" value="NZ_AUWY01000063.1"/>
</dbReference>
<gene>
    <name evidence="1" type="ORF">M529_08480</name>
</gene>
<protein>
    <submittedName>
        <fullName evidence="1">Uncharacterized protein</fullName>
    </submittedName>
</protein>
<dbReference type="AlphaFoldDB" id="T0KHD0"/>
<dbReference type="EMBL" id="AUWY01000063">
    <property type="protein sequence ID" value="EQB32643.1"/>
    <property type="molecule type" value="Genomic_DNA"/>
</dbReference>